<evidence type="ECO:0000313" key="3">
    <source>
        <dbReference type="Proteomes" id="UP000027195"/>
    </source>
</evidence>
<dbReference type="HOGENOM" id="CLU_066671_0_0_1"/>
<reference evidence="3" key="1">
    <citation type="journal article" date="2014" name="Proc. Natl. Acad. Sci. U.S.A.">
        <title>Extensive sampling of basidiomycete genomes demonstrates inadequacy of the white-rot/brown-rot paradigm for wood decay fungi.</title>
        <authorList>
            <person name="Riley R."/>
            <person name="Salamov A.A."/>
            <person name="Brown D.W."/>
            <person name="Nagy L.G."/>
            <person name="Floudas D."/>
            <person name="Held B.W."/>
            <person name="Levasseur A."/>
            <person name="Lombard V."/>
            <person name="Morin E."/>
            <person name="Otillar R."/>
            <person name="Lindquist E.A."/>
            <person name="Sun H."/>
            <person name="LaButti K.M."/>
            <person name="Schmutz J."/>
            <person name="Jabbour D."/>
            <person name="Luo H."/>
            <person name="Baker S.E."/>
            <person name="Pisabarro A.G."/>
            <person name="Walton J.D."/>
            <person name="Blanchette R.A."/>
            <person name="Henrissat B."/>
            <person name="Martin F."/>
            <person name="Cullen D."/>
            <person name="Hibbett D.S."/>
            <person name="Grigoriev I.V."/>
        </authorList>
    </citation>
    <scope>NUCLEOTIDE SEQUENCE [LARGE SCALE GENOMIC DNA]</scope>
    <source>
        <strain evidence="3">FD-172 SS1</strain>
    </source>
</reference>
<dbReference type="InterPro" id="IPR035992">
    <property type="entry name" value="Ricin_B-like_lectins"/>
</dbReference>
<accession>A0A067MXC4</accession>
<feature type="region of interest" description="Disordered" evidence="1">
    <location>
        <begin position="209"/>
        <end position="234"/>
    </location>
</feature>
<feature type="region of interest" description="Disordered" evidence="1">
    <location>
        <begin position="1"/>
        <end position="23"/>
    </location>
</feature>
<dbReference type="AlphaFoldDB" id="A0A067MXC4"/>
<dbReference type="OrthoDB" id="9895617at2759"/>
<evidence type="ECO:0000256" key="1">
    <source>
        <dbReference type="SAM" id="MobiDB-lite"/>
    </source>
</evidence>
<protein>
    <recommendedName>
        <fullName evidence="4">Carbohydrate-binding module family 13 protein</fullName>
    </recommendedName>
</protein>
<gene>
    <name evidence="2" type="ORF">BOTBODRAFT_142796</name>
</gene>
<evidence type="ECO:0008006" key="4">
    <source>
        <dbReference type="Google" id="ProtNLM"/>
    </source>
</evidence>
<sequence length="265" mass="29280">MADVEPPPYTRSSRRSGSTSGASIHTLGFPTGYFLIRSMATGKVLDVSTGATADGTPVVLWTQKEKMLIERFRDPGAENQVFFIDHSGTLCSRPSGHAIDIEGDRLVLRHRRPVSLPFPNAWSHPMPRFSYEPETGHITVTFTCDPSYPPPGTPPSRAWLEKEYLLTSIPIPSPKPFSPTEFLASATSSVLSLRRPRSSAGSATEFALGADEIVEEDRTRDDEDDGSPAAHREVRMTAMASGWREKMTNNAARGRRRWEILPILT</sequence>
<dbReference type="EMBL" id="KL198018">
    <property type="protein sequence ID" value="KDQ20264.1"/>
    <property type="molecule type" value="Genomic_DNA"/>
</dbReference>
<keyword evidence="3" id="KW-1185">Reference proteome</keyword>
<name>A0A067MXC4_BOTB1</name>
<dbReference type="STRING" id="930990.A0A067MXC4"/>
<dbReference type="Gene3D" id="2.80.10.50">
    <property type="match status" value="1"/>
</dbReference>
<dbReference type="Proteomes" id="UP000027195">
    <property type="component" value="Unassembled WGS sequence"/>
</dbReference>
<dbReference type="SUPFAM" id="SSF50370">
    <property type="entry name" value="Ricin B-like lectins"/>
    <property type="match status" value="1"/>
</dbReference>
<organism evidence="2 3">
    <name type="scientific">Botryobasidium botryosum (strain FD-172 SS1)</name>
    <dbReference type="NCBI Taxonomy" id="930990"/>
    <lineage>
        <taxon>Eukaryota</taxon>
        <taxon>Fungi</taxon>
        <taxon>Dikarya</taxon>
        <taxon>Basidiomycota</taxon>
        <taxon>Agaricomycotina</taxon>
        <taxon>Agaricomycetes</taxon>
        <taxon>Cantharellales</taxon>
        <taxon>Botryobasidiaceae</taxon>
        <taxon>Botryobasidium</taxon>
    </lineage>
</organism>
<dbReference type="InParanoid" id="A0A067MXC4"/>
<evidence type="ECO:0000313" key="2">
    <source>
        <dbReference type="EMBL" id="KDQ20264.1"/>
    </source>
</evidence>
<proteinExistence type="predicted"/>